<feature type="signal peptide" evidence="1">
    <location>
        <begin position="1"/>
        <end position="20"/>
    </location>
</feature>
<dbReference type="AlphaFoldDB" id="A0AA36H9C2"/>
<reference evidence="2" key="1">
    <citation type="submission" date="2023-07" db="EMBL/GenBank/DDBJ databases">
        <authorList>
            <consortium name="CYATHOMIX"/>
        </authorList>
    </citation>
    <scope>NUCLEOTIDE SEQUENCE</scope>
    <source>
        <strain evidence="2">N/A</strain>
    </source>
</reference>
<gene>
    <name evidence="2" type="ORF">CYNAS_LOCUS18472</name>
</gene>
<dbReference type="EMBL" id="CATQJL010000316">
    <property type="protein sequence ID" value="CAJ0606489.1"/>
    <property type="molecule type" value="Genomic_DNA"/>
</dbReference>
<sequence length="77" mass="9271">MNEVVCKFLVVFLRWVSVECVSHRRLCKREDIQKPKNYKCETIPCIDQEHVHFVRKLASVHPDFHAPQITIQRMRRP</sequence>
<organism evidence="2 3">
    <name type="scientific">Cylicocyclus nassatus</name>
    <name type="common">Nematode worm</name>
    <dbReference type="NCBI Taxonomy" id="53992"/>
    <lineage>
        <taxon>Eukaryota</taxon>
        <taxon>Metazoa</taxon>
        <taxon>Ecdysozoa</taxon>
        <taxon>Nematoda</taxon>
        <taxon>Chromadorea</taxon>
        <taxon>Rhabditida</taxon>
        <taxon>Rhabditina</taxon>
        <taxon>Rhabditomorpha</taxon>
        <taxon>Strongyloidea</taxon>
        <taxon>Strongylidae</taxon>
        <taxon>Cylicocyclus</taxon>
    </lineage>
</organism>
<comment type="caution">
    <text evidence="2">The sequence shown here is derived from an EMBL/GenBank/DDBJ whole genome shotgun (WGS) entry which is preliminary data.</text>
</comment>
<dbReference type="Proteomes" id="UP001176961">
    <property type="component" value="Unassembled WGS sequence"/>
</dbReference>
<protein>
    <recommendedName>
        <fullName evidence="4">Secreted protein</fullName>
    </recommendedName>
</protein>
<evidence type="ECO:0000313" key="3">
    <source>
        <dbReference type="Proteomes" id="UP001176961"/>
    </source>
</evidence>
<evidence type="ECO:0000256" key="1">
    <source>
        <dbReference type="SAM" id="SignalP"/>
    </source>
</evidence>
<proteinExistence type="predicted"/>
<accession>A0AA36H9C2</accession>
<evidence type="ECO:0000313" key="2">
    <source>
        <dbReference type="EMBL" id="CAJ0606489.1"/>
    </source>
</evidence>
<evidence type="ECO:0008006" key="4">
    <source>
        <dbReference type="Google" id="ProtNLM"/>
    </source>
</evidence>
<keyword evidence="1" id="KW-0732">Signal</keyword>
<keyword evidence="3" id="KW-1185">Reference proteome</keyword>
<name>A0AA36H9C2_CYLNA</name>
<feature type="chain" id="PRO_5041271312" description="Secreted protein" evidence="1">
    <location>
        <begin position="21"/>
        <end position="77"/>
    </location>
</feature>